<keyword evidence="2" id="KW-0472">Membrane</keyword>
<evidence type="ECO:0000313" key="3">
    <source>
        <dbReference type="EMBL" id="GAG20313.1"/>
    </source>
</evidence>
<feature type="compositionally biased region" description="Polar residues" evidence="1">
    <location>
        <begin position="1"/>
        <end position="10"/>
    </location>
</feature>
<protein>
    <submittedName>
        <fullName evidence="3">Uncharacterized protein</fullName>
    </submittedName>
</protein>
<feature type="transmembrane region" description="Helical" evidence="2">
    <location>
        <begin position="28"/>
        <end position="48"/>
    </location>
</feature>
<sequence length="54" mass="5834">MTAKKNSGSRQRSRPAEPKKANPNVKTIIILTVIAIIIVVAISVLYMINNADGN</sequence>
<reference evidence="3" key="1">
    <citation type="journal article" date="2014" name="Front. Microbiol.">
        <title>High frequency of phylogenetically diverse reductive dehalogenase-homologous genes in deep subseafloor sedimentary metagenomes.</title>
        <authorList>
            <person name="Kawai M."/>
            <person name="Futagami T."/>
            <person name="Toyoda A."/>
            <person name="Takaki Y."/>
            <person name="Nishi S."/>
            <person name="Hori S."/>
            <person name="Arai W."/>
            <person name="Tsubouchi T."/>
            <person name="Morono Y."/>
            <person name="Uchiyama I."/>
            <person name="Ito T."/>
            <person name="Fujiyama A."/>
            <person name="Inagaki F."/>
            <person name="Takami H."/>
        </authorList>
    </citation>
    <scope>NUCLEOTIDE SEQUENCE</scope>
    <source>
        <strain evidence="3">Expedition CK06-06</strain>
    </source>
</reference>
<comment type="caution">
    <text evidence="3">The sequence shown here is derived from an EMBL/GenBank/DDBJ whole genome shotgun (WGS) entry which is preliminary data.</text>
</comment>
<proteinExistence type="predicted"/>
<name>X0W6R1_9ZZZZ</name>
<gene>
    <name evidence="3" type="ORF">S01H1_56667</name>
</gene>
<evidence type="ECO:0000256" key="2">
    <source>
        <dbReference type="SAM" id="Phobius"/>
    </source>
</evidence>
<accession>X0W6R1</accession>
<feature type="non-terminal residue" evidence="3">
    <location>
        <position position="54"/>
    </location>
</feature>
<organism evidence="3">
    <name type="scientific">marine sediment metagenome</name>
    <dbReference type="NCBI Taxonomy" id="412755"/>
    <lineage>
        <taxon>unclassified sequences</taxon>
        <taxon>metagenomes</taxon>
        <taxon>ecological metagenomes</taxon>
    </lineage>
</organism>
<dbReference type="AlphaFoldDB" id="X0W6R1"/>
<dbReference type="EMBL" id="BARS01036908">
    <property type="protein sequence ID" value="GAG20313.1"/>
    <property type="molecule type" value="Genomic_DNA"/>
</dbReference>
<keyword evidence="2" id="KW-1133">Transmembrane helix</keyword>
<feature type="region of interest" description="Disordered" evidence="1">
    <location>
        <begin position="1"/>
        <end position="21"/>
    </location>
</feature>
<evidence type="ECO:0000256" key="1">
    <source>
        <dbReference type="SAM" id="MobiDB-lite"/>
    </source>
</evidence>
<keyword evidence="2" id="KW-0812">Transmembrane</keyword>